<dbReference type="InterPro" id="IPR044600">
    <property type="entry name" value="ATL1/ATL16-like"/>
</dbReference>
<evidence type="ECO:0000256" key="10">
    <source>
        <dbReference type="ARBA" id="ARBA00022833"/>
    </source>
</evidence>
<evidence type="ECO:0000256" key="14">
    <source>
        <dbReference type="PROSITE-ProRule" id="PRU00175"/>
    </source>
</evidence>
<dbReference type="Pfam" id="PF13639">
    <property type="entry name" value="zf-RING_2"/>
    <property type="match status" value="1"/>
</dbReference>
<proteinExistence type="inferred from homology"/>
<evidence type="ECO:0000256" key="8">
    <source>
        <dbReference type="ARBA" id="ARBA00022771"/>
    </source>
</evidence>
<dbReference type="InterPro" id="IPR013083">
    <property type="entry name" value="Znf_RING/FYVE/PHD"/>
</dbReference>
<keyword evidence="5" id="KW-0808">Transferase</keyword>
<dbReference type="EC" id="2.3.2.27" evidence="4"/>
<dbReference type="GO" id="GO:0016020">
    <property type="term" value="C:membrane"/>
    <property type="evidence" value="ECO:0007669"/>
    <property type="project" value="UniProtKB-SubCell"/>
</dbReference>
<evidence type="ECO:0000256" key="15">
    <source>
        <dbReference type="SAM" id="Phobius"/>
    </source>
</evidence>
<evidence type="ECO:0000313" key="18">
    <source>
        <dbReference type="Proteomes" id="UP000436088"/>
    </source>
</evidence>
<name>A0A6A3CWF3_HIBSY</name>
<evidence type="ECO:0000256" key="2">
    <source>
        <dbReference type="ARBA" id="ARBA00004167"/>
    </source>
</evidence>
<dbReference type="EMBL" id="VEPZ02000194">
    <property type="protein sequence ID" value="KAE8731541.1"/>
    <property type="molecule type" value="Genomic_DNA"/>
</dbReference>
<accession>A0A6A3CWF3</accession>
<evidence type="ECO:0000256" key="1">
    <source>
        <dbReference type="ARBA" id="ARBA00000900"/>
    </source>
</evidence>
<comment type="catalytic activity">
    <reaction evidence="1">
        <text>S-ubiquitinyl-[E2 ubiquitin-conjugating enzyme]-L-cysteine + [acceptor protein]-L-lysine = [E2 ubiquitin-conjugating enzyme]-L-cysteine + N(6)-ubiquitinyl-[acceptor protein]-L-lysine.</text>
        <dbReference type="EC" id="2.3.2.27"/>
    </reaction>
</comment>
<comment type="pathway">
    <text evidence="3">Protein modification; protein ubiquitination.</text>
</comment>
<keyword evidence="18" id="KW-1185">Reference proteome</keyword>
<evidence type="ECO:0000256" key="5">
    <source>
        <dbReference type="ARBA" id="ARBA00022679"/>
    </source>
</evidence>
<comment type="subcellular location">
    <subcellularLocation>
        <location evidence="2">Membrane</location>
        <topology evidence="2">Single-pass membrane protein</topology>
    </subcellularLocation>
</comment>
<dbReference type="PROSITE" id="PS50089">
    <property type="entry name" value="ZF_RING_2"/>
    <property type="match status" value="1"/>
</dbReference>
<gene>
    <name evidence="17" type="ORF">F3Y22_tig00002799pilonHSYRG00116</name>
</gene>
<dbReference type="InterPro" id="IPR001841">
    <property type="entry name" value="Znf_RING"/>
</dbReference>
<keyword evidence="8 14" id="KW-0863">Zinc-finger</keyword>
<dbReference type="SUPFAM" id="SSF57850">
    <property type="entry name" value="RING/U-box"/>
    <property type="match status" value="1"/>
</dbReference>
<dbReference type="PANTHER" id="PTHR46913:SF1">
    <property type="entry name" value="RING-H2 FINGER PROTEIN ATL16"/>
    <property type="match status" value="1"/>
</dbReference>
<dbReference type="SMART" id="SM00184">
    <property type="entry name" value="RING"/>
    <property type="match status" value="1"/>
</dbReference>
<evidence type="ECO:0000256" key="11">
    <source>
        <dbReference type="ARBA" id="ARBA00022989"/>
    </source>
</evidence>
<evidence type="ECO:0000256" key="9">
    <source>
        <dbReference type="ARBA" id="ARBA00022786"/>
    </source>
</evidence>
<dbReference type="GO" id="GO:0016567">
    <property type="term" value="P:protein ubiquitination"/>
    <property type="evidence" value="ECO:0007669"/>
    <property type="project" value="InterPro"/>
</dbReference>
<keyword evidence="7" id="KW-0479">Metal-binding</keyword>
<dbReference type="PANTHER" id="PTHR46913">
    <property type="entry name" value="RING-H2 FINGER PROTEIN ATL16"/>
    <property type="match status" value="1"/>
</dbReference>
<comment type="similarity">
    <text evidence="13">Belongs to the RING-type zinc finger family. ATL subfamily.</text>
</comment>
<organism evidence="17 18">
    <name type="scientific">Hibiscus syriacus</name>
    <name type="common">Rose of Sharon</name>
    <dbReference type="NCBI Taxonomy" id="106335"/>
    <lineage>
        <taxon>Eukaryota</taxon>
        <taxon>Viridiplantae</taxon>
        <taxon>Streptophyta</taxon>
        <taxon>Embryophyta</taxon>
        <taxon>Tracheophyta</taxon>
        <taxon>Spermatophyta</taxon>
        <taxon>Magnoliopsida</taxon>
        <taxon>eudicotyledons</taxon>
        <taxon>Gunneridae</taxon>
        <taxon>Pentapetalae</taxon>
        <taxon>rosids</taxon>
        <taxon>malvids</taxon>
        <taxon>Malvales</taxon>
        <taxon>Malvaceae</taxon>
        <taxon>Malvoideae</taxon>
        <taxon>Hibiscus</taxon>
    </lineage>
</organism>
<evidence type="ECO:0000256" key="12">
    <source>
        <dbReference type="ARBA" id="ARBA00023136"/>
    </source>
</evidence>
<feature type="transmembrane region" description="Helical" evidence="15">
    <location>
        <begin position="30"/>
        <end position="53"/>
    </location>
</feature>
<evidence type="ECO:0000256" key="4">
    <source>
        <dbReference type="ARBA" id="ARBA00012483"/>
    </source>
</evidence>
<sequence length="190" mass="21476">MDLVRKTKFLSTGSSVLVSHSRSSDPSFPIIAIAVVGILATSFLLLSYYIFVIKWLDESVIRRNPIVRFHKDSKCRSFCECAVCLNKLEQDEKLRMIPDCSHIFHIDCIDVWLQNNSNCPLCRTSVSSQRQFQANPIVAPSSTPHDPNPYTETIINGNEDFVVIEIGSNNNRSRSTHQTFLGAQERLNMA</sequence>
<keyword evidence="11 15" id="KW-1133">Transmembrane helix</keyword>
<keyword evidence="9" id="KW-0833">Ubl conjugation pathway</keyword>
<evidence type="ECO:0000313" key="17">
    <source>
        <dbReference type="EMBL" id="KAE8731541.1"/>
    </source>
</evidence>
<evidence type="ECO:0000256" key="3">
    <source>
        <dbReference type="ARBA" id="ARBA00004906"/>
    </source>
</evidence>
<evidence type="ECO:0000256" key="13">
    <source>
        <dbReference type="ARBA" id="ARBA00024209"/>
    </source>
</evidence>
<evidence type="ECO:0000259" key="16">
    <source>
        <dbReference type="PROSITE" id="PS50089"/>
    </source>
</evidence>
<keyword evidence="6 15" id="KW-0812">Transmembrane</keyword>
<dbReference type="CDD" id="cd16461">
    <property type="entry name" value="RING-H2_EL5-like"/>
    <property type="match status" value="1"/>
</dbReference>
<keyword evidence="12 15" id="KW-0472">Membrane</keyword>
<evidence type="ECO:0000256" key="6">
    <source>
        <dbReference type="ARBA" id="ARBA00022692"/>
    </source>
</evidence>
<dbReference type="GO" id="GO:0008270">
    <property type="term" value="F:zinc ion binding"/>
    <property type="evidence" value="ECO:0007669"/>
    <property type="project" value="UniProtKB-KW"/>
</dbReference>
<reference evidence="17" key="1">
    <citation type="submission" date="2019-09" db="EMBL/GenBank/DDBJ databases">
        <title>Draft genome information of white flower Hibiscus syriacus.</title>
        <authorList>
            <person name="Kim Y.-M."/>
        </authorList>
    </citation>
    <scope>NUCLEOTIDE SEQUENCE [LARGE SCALE GENOMIC DNA]</scope>
    <source>
        <strain evidence="17">YM2019G1</strain>
    </source>
</reference>
<comment type="caution">
    <text evidence="17">The sequence shown here is derived from an EMBL/GenBank/DDBJ whole genome shotgun (WGS) entry which is preliminary data.</text>
</comment>
<dbReference type="Gene3D" id="3.30.40.10">
    <property type="entry name" value="Zinc/RING finger domain, C3HC4 (zinc finger)"/>
    <property type="match status" value="1"/>
</dbReference>
<dbReference type="Proteomes" id="UP000436088">
    <property type="component" value="Unassembled WGS sequence"/>
</dbReference>
<evidence type="ECO:0000256" key="7">
    <source>
        <dbReference type="ARBA" id="ARBA00022723"/>
    </source>
</evidence>
<dbReference type="GO" id="GO:0061630">
    <property type="term" value="F:ubiquitin protein ligase activity"/>
    <property type="evidence" value="ECO:0007669"/>
    <property type="project" value="UniProtKB-EC"/>
</dbReference>
<protein>
    <recommendedName>
        <fullName evidence="4">RING-type E3 ubiquitin transferase</fullName>
        <ecNumber evidence="4">2.3.2.27</ecNumber>
    </recommendedName>
</protein>
<dbReference type="AlphaFoldDB" id="A0A6A3CWF3"/>
<keyword evidence="10" id="KW-0862">Zinc</keyword>
<feature type="domain" description="RING-type" evidence="16">
    <location>
        <begin position="81"/>
        <end position="123"/>
    </location>
</feature>